<dbReference type="CDD" id="cd06222">
    <property type="entry name" value="RNase_H_like"/>
    <property type="match status" value="1"/>
</dbReference>
<dbReference type="AlphaFoldDB" id="A0AAW1LJ44"/>
<dbReference type="InterPro" id="IPR044730">
    <property type="entry name" value="RNase_H-like_dom_plant"/>
</dbReference>
<dbReference type="Gene3D" id="3.30.420.10">
    <property type="entry name" value="Ribonuclease H-like superfamily/Ribonuclease H"/>
    <property type="match status" value="1"/>
</dbReference>
<accession>A0AAW1LJ44</accession>
<evidence type="ECO:0000259" key="2">
    <source>
        <dbReference type="Pfam" id="PF13456"/>
    </source>
</evidence>
<keyword evidence="4" id="KW-1185">Reference proteome</keyword>
<sequence>MATKKFGDIQRRLKEKEDELQRWQRQPASASMLSMCNDISRELDTVHKQVESCWYTRARKCELRNGDKNTSYFHHKAKQRKKRNMIKSIEDEEGRWLRDENDIKACITSHFGALFQTSYPSGFEEVLNCGDKVVSDDINVVLNEVVSDEEIRKALFDMHPNKAPGLDVNVQPTEVLRPSCGLRQGDPISPYLFLICADAFSMIIRKAVEDGKIHGMRVCRGAPRISHLFLADDSIFFARANTNKCSTIANIISIYERASGQKINYSKSEVSFSKKVPSNVREEIKNILQAQEVDKYEKYLGLPTIIGNKKKAIFASLKDRIWKKVCGWKEKMLSMSGKEVLIKAVTQSISTYLMSLFHIPEGVIDEIHAAMAKFWWDSTEERKKIHLLRWEKLCLPKSIGGMGFRDIRVFNLTLLAKQIWRLMEYLESFIWCAKSLLLEGLKWRVGNGECIHVWSDAWLPGQSSSRVPTPLSGANLELRVTDLIDTKNYCWKEDDLSSNMTEDDIKLVRELLISTRLHVDTLFWWPSSNGIFSVKSAYYLGMRGRLSGVSLAPSVLENQDGVWKRIWGLKIPPKLSHFSWRACVNILACFEVRPIWEQSEFAAEIEEAPNEACSKKLAWIIQKLDQDKGGLFIAMAWAAWTIRNQRLFEEEPPDPSCTLLDFTRLVEDYRKYAKEVYARPSVLRATCIVKWSAHVENWFKINVDATTFGNGDVGLGVIARDWHGSIVMVARKKVKASWETRVAEVAAARFRLEMAKKRGLRQIVLKSDSQSLTLAIQHCSPTRCQWGLMVEDILSKLDEFVSPKVTHVKRGGNTVAHYVARLCSFAGDEIFFVLNFPQIIHDLATLNLI</sequence>
<dbReference type="Pfam" id="PF00078">
    <property type="entry name" value="RVT_1"/>
    <property type="match status" value="1"/>
</dbReference>
<dbReference type="Proteomes" id="UP001443914">
    <property type="component" value="Unassembled WGS sequence"/>
</dbReference>
<gene>
    <name evidence="3" type="ORF">RND81_04G058600</name>
</gene>
<reference evidence="3" key="1">
    <citation type="submission" date="2024-03" db="EMBL/GenBank/DDBJ databases">
        <title>WGS assembly of Saponaria officinalis var. Norfolk2.</title>
        <authorList>
            <person name="Jenkins J."/>
            <person name="Shu S."/>
            <person name="Grimwood J."/>
            <person name="Barry K."/>
            <person name="Goodstein D."/>
            <person name="Schmutz J."/>
            <person name="Leebens-Mack J."/>
            <person name="Osbourn A."/>
        </authorList>
    </citation>
    <scope>NUCLEOTIDE SEQUENCE [LARGE SCALE GENOMIC DNA]</scope>
    <source>
        <strain evidence="3">JIC</strain>
    </source>
</reference>
<dbReference type="PANTHER" id="PTHR33116">
    <property type="entry name" value="REVERSE TRANSCRIPTASE ZINC-BINDING DOMAIN-CONTAINING PROTEIN-RELATED-RELATED"/>
    <property type="match status" value="1"/>
</dbReference>
<dbReference type="SUPFAM" id="SSF53098">
    <property type="entry name" value="Ribonuclease H-like"/>
    <property type="match status" value="1"/>
</dbReference>
<feature type="domain" description="Reverse transcriptase" evidence="1">
    <location>
        <begin position="167"/>
        <end position="289"/>
    </location>
</feature>
<dbReference type="EMBL" id="JBDFQZ010000004">
    <property type="protein sequence ID" value="KAK9733301.1"/>
    <property type="molecule type" value="Genomic_DNA"/>
</dbReference>
<evidence type="ECO:0000259" key="1">
    <source>
        <dbReference type="Pfam" id="PF00078"/>
    </source>
</evidence>
<dbReference type="InterPro" id="IPR036397">
    <property type="entry name" value="RNaseH_sf"/>
</dbReference>
<evidence type="ECO:0000313" key="4">
    <source>
        <dbReference type="Proteomes" id="UP001443914"/>
    </source>
</evidence>
<dbReference type="PANTHER" id="PTHR33116:SF86">
    <property type="entry name" value="REVERSE TRANSCRIPTASE DOMAIN-CONTAINING PROTEIN"/>
    <property type="match status" value="1"/>
</dbReference>
<dbReference type="InterPro" id="IPR002156">
    <property type="entry name" value="RNaseH_domain"/>
</dbReference>
<dbReference type="Pfam" id="PF13456">
    <property type="entry name" value="RVT_3"/>
    <property type="match status" value="1"/>
</dbReference>
<evidence type="ECO:0008006" key="5">
    <source>
        <dbReference type="Google" id="ProtNLM"/>
    </source>
</evidence>
<name>A0AAW1LJ44_SAPOF</name>
<organism evidence="3 4">
    <name type="scientific">Saponaria officinalis</name>
    <name type="common">Common soapwort</name>
    <name type="synonym">Lychnis saponaria</name>
    <dbReference type="NCBI Taxonomy" id="3572"/>
    <lineage>
        <taxon>Eukaryota</taxon>
        <taxon>Viridiplantae</taxon>
        <taxon>Streptophyta</taxon>
        <taxon>Embryophyta</taxon>
        <taxon>Tracheophyta</taxon>
        <taxon>Spermatophyta</taxon>
        <taxon>Magnoliopsida</taxon>
        <taxon>eudicotyledons</taxon>
        <taxon>Gunneridae</taxon>
        <taxon>Pentapetalae</taxon>
        <taxon>Caryophyllales</taxon>
        <taxon>Caryophyllaceae</taxon>
        <taxon>Caryophylleae</taxon>
        <taxon>Saponaria</taxon>
    </lineage>
</organism>
<evidence type="ECO:0000313" key="3">
    <source>
        <dbReference type="EMBL" id="KAK9733301.1"/>
    </source>
</evidence>
<dbReference type="InterPro" id="IPR000477">
    <property type="entry name" value="RT_dom"/>
</dbReference>
<feature type="domain" description="RNase H type-1" evidence="2">
    <location>
        <begin position="702"/>
        <end position="823"/>
    </location>
</feature>
<dbReference type="InterPro" id="IPR012337">
    <property type="entry name" value="RNaseH-like_sf"/>
</dbReference>
<dbReference type="GO" id="GO:0003676">
    <property type="term" value="F:nucleic acid binding"/>
    <property type="evidence" value="ECO:0007669"/>
    <property type="project" value="InterPro"/>
</dbReference>
<proteinExistence type="predicted"/>
<protein>
    <recommendedName>
        <fullName evidence="5">Reverse transcriptase</fullName>
    </recommendedName>
</protein>
<dbReference type="GO" id="GO:0004523">
    <property type="term" value="F:RNA-DNA hybrid ribonuclease activity"/>
    <property type="evidence" value="ECO:0007669"/>
    <property type="project" value="InterPro"/>
</dbReference>
<comment type="caution">
    <text evidence="3">The sequence shown here is derived from an EMBL/GenBank/DDBJ whole genome shotgun (WGS) entry which is preliminary data.</text>
</comment>